<dbReference type="Proteomes" id="UP000567067">
    <property type="component" value="Unassembled WGS sequence"/>
</dbReference>
<dbReference type="RefSeq" id="WP_182534375.1">
    <property type="nucleotide sequence ID" value="NZ_JACJIP010000003.1"/>
</dbReference>
<dbReference type="EMBL" id="JACJIP010000003">
    <property type="protein sequence ID" value="MBA9084314.1"/>
    <property type="molecule type" value="Genomic_DNA"/>
</dbReference>
<comment type="caution">
    <text evidence="1">The sequence shown here is derived from an EMBL/GenBank/DDBJ whole genome shotgun (WGS) entry which is preliminary data.</text>
</comment>
<gene>
    <name evidence="1" type="ORF">FHR92_000768</name>
</gene>
<name>A0A7W3SQQ5_9BACL</name>
<accession>A0A7W3SQQ5</accession>
<evidence type="ECO:0000313" key="2">
    <source>
        <dbReference type="Proteomes" id="UP000567067"/>
    </source>
</evidence>
<keyword evidence="2" id="KW-1185">Reference proteome</keyword>
<evidence type="ECO:0000313" key="1">
    <source>
        <dbReference type="EMBL" id="MBA9084314.1"/>
    </source>
</evidence>
<sequence length="73" mass="8823">MNEKDIFAFEEDQTRRRLLQIARTHVKLALEYGKPHTLLERQAWIKQEIERLREERDQLMRCETEEGTDLIPG</sequence>
<protein>
    <submittedName>
        <fullName evidence="1">Uncharacterized protein</fullName>
    </submittedName>
</protein>
<reference evidence="1 2" key="1">
    <citation type="submission" date="2020-08" db="EMBL/GenBank/DDBJ databases">
        <title>Genomic Encyclopedia of Type Strains, Phase III (KMG-III): the genomes of soil and plant-associated and newly described type strains.</title>
        <authorList>
            <person name="Whitman W."/>
        </authorList>
    </citation>
    <scope>NUCLEOTIDE SEQUENCE [LARGE SCALE GENOMIC DNA]</scope>
    <source>
        <strain evidence="1 2">CECT 8693</strain>
    </source>
</reference>
<organism evidence="1 2">
    <name type="scientific">Fontibacillus solani</name>
    <dbReference type="NCBI Taxonomy" id="1572857"/>
    <lineage>
        <taxon>Bacteria</taxon>
        <taxon>Bacillati</taxon>
        <taxon>Bacillota</taxon>
        <taxon>Bacilli</taxon>
        <taxon>Bacillales</taxon>
        <taxon>Paenibacillaceae</taxon>
        <taxon>Fontibacillus</taxon>
    </lineage>
</organism>
<proteinExistence type="predicted"/>
<dbReference type="AlphaFoldDB" id="A0A7W3SQQ5"/>